<organism evidence="6 7">
    <name type="scientific">Geomobilimonas luticola</name>
    <dbReference type="NCBI Taxonomy" id="1114878"/>
    <lineage>
        <taxon>Bacteria</taxon>
        <taxon>Pseudomonadati</taxon>
        <taxon>Thermodesulfobacteriota</taxon>
        <taxon>Desulfuromonadia</taxon>
        <taxon>Geobacterales</taxon>
        <taxon>Geobacteraceae</taxon>
        <taxon>Geomobilimonas</taxon>
    </lineage>
</organism>
<feature type="domain" description="4Fe-4S ferredoxin-type" evidence="5">
    <location>
        <begin position="93"/>
        <end position="122"/>
    </location>
</feature>
<keyword evidence="3" id="KW-0408">Iron</keyword>
<evidence type="ECO:0000259" key="5">
    <source>
        <dbReference type="PROSITE" id="PS51379"/>
    </source>
</evidence>
<accession>A0ABS5SFT9</accession>
<gene>
    <name evidence="6" type="ORF">KI810_10450</name>
</gene>
<evidence type="ECO:0000256" key="4">
    <source>
        <dbReference type="ARBA" id="ARBA00023014"/>
    </source>
</evidence>
<dbReference type="SUPFAM" id="SSF54862">
    <property type="entry name" value="4Fe-4S ferredoxins"/>
    <property type="match status" value="1"/>
</dbReference>
<feature type="domain" description="4Fe-4S ferredoxin-type" evidence="5">
    <location>
        <begin position="4"/>
        <end position="34"/>
    </location>
</feature>
<keyword evidence="4" id="KW-0411">Iron-sulfur</keyword>
<evidence type="ECO:0000313" key="7">
    <source>
        <dbReference type="Proteomes" id="UP000756860"/>
    </source>
</evidence>
<keyword evidence="2" id="KW-0479">Metal-binding</keyword>
<dbReference type="Pfam" id="PF13620">
    <property type="entry name" value="CarboxypepD_reg"/>
    <property type="match status" value="1"/>
</dbReference>
<dbReference type="RefSeq" id="WP_214175469.1">
    <property type="nucleotide sequence ID" value="NZ_JAHCVK010000003.1"/>
</dbReference>
<name>A0ABS5SFT9_9BACT</name>
<dbReference type="PANTHER" id="PTHR43177:SF3">
    <property type="entry name" value="PROTEIN NRFC HOMOLOG"/>
    <property type="match status" value="1"/>
</dbReference>
<evidence type="ECO:0000256" key="1">
    <source>
        <dbReference type="ARBA" id="ARBA00022485"/>
    </source>
</evidence>
<dbReference type="Gene3D" id="2.60.40.10">
    <property type="entry name" value="Immunoglobulins"/>
    <property type="match status" value="1"/>
</dbReference>
<dbReference type="InterPro" id="IPR017896">
    <property type="entry name" value="4Fe4S_Fe-S-bd"/>
</dbReference>
<keyword evidence="7" id="KW-1185">Reference proteome</keyword>
<evidence type="ECO:0000256" key="3">
    <source>
        <dbReference type="ARBA" id="ARBA00023004"/>
    </source>
</evidence>
<keyword evidence="1" id="KW-0004">4Fe-4S</keyword>
<dbReference type="InterPro" id="IPR050954">
    <property type="entry name" value="ET_IronSulfur_Cluster-Binding"/>
</dbReference>
<dbReference type="InterPro" id="IPR013783">
    <property type="entry name" value="Ig-like_fold"/>
</dbReference>
<comment type="caution">
    <text evidence="6">The sequence shown here is derived from an EMBL/GenBank/DDBJ whole genome shotgun (WGS) entry which is preliminary data.</text>
</comment>
<dbReference type="Pfam" id="PF13247">
    <property type="entry name" value="Fer4_11"/>
    <property type="match status" value="1"/>
</dbReference>
<dbReference type="Proteomes" id="UP000756860">
    <property type="component" value="Unassembled WGS sequence"/>
</dbReference>
<dbReference type="PROSITE" id="PS51379">
    <property type="entry name" value="4FE4S_FER_2"/>
    <property type="match status" value="2"/>
</dbReference>
<evidence type="ECO:0000313" key="6">
    <source>
        <dbReference type="EMBL" id="MBT0653476.1"/>
    </source>
</evidence>
<dbReference type="PANTHER" id="PTHR43177">
    <property type="entry name" value="PROTEIN NRFC"/>
    <property type="match status" value="1"/>
</dbReference>
<protein>
    <submittedName>
        <fullName evidence="6">Carboxypeptidase regulatory-like domain-containing protein</fullName>
    </submittedName>
</protein>
<evidence type="ECO:0000256" key="2">
    <source>
        <dbReference type="ARBA" id="ARBA00022723"/>
    </source>
</evidence>
<sequence length="278" mass="30660">MAKYAMAIDLNKCIGCYNCQIACKDEHVYNAFPPIAAEQPAFGQFWLSIEEREQVWDPSHIKVTYIPKPCQHCDDAPCAKAAENGAVYKRDDGIVIIDPEKAVGQKELVSSCPYGSIYLNEEKGLPQKCTFCAHLVDDNWQEPRCAQSCPMSCMYFGDVEDPESRISKFLAANQGEAFHPEYGTKPNVYYVGLPKPNLSGTVRLAEGNECAANVAVTFTGADGVKRQAVTDCFGDFQFKNVAPGKGTITYELAGYAPQSSPLVLDREITFLGEIKLNR</sequence>
<dbReference type="EMBL" id="JAHCVK010000003">
    <property type="protein sequence ID" value="MBT0653476.1"/>
    <property type="molecule type" value="Genomic_DNA"/>
</dbReference>
<proteinExistence type="predicted"/>
<dbReference type="Gene3D" id="3.30.70.20">
    <property type="match status" value="2"/>
</dbReference>
<dbReference type="SUPFAM" id="SSF49478">
    <property type="entry name" value="Cna protein B-type domain"/>
    <property type="match status" value="1"/>
</dbReference>
<reference evidence="6 7" key="1">
    <citation type="submission" date="2021-05" db="EMBL/GenBank/DDBJ databases">
        <title>The draft genome of Geobacter luticola JCM 17780.</title>
        <authorList>
            <person name="Xu Z."/>
            <person name="Masuda Y."/>
            <person name="Itoh H."/>
            <person name="Senoo K."/>
        </authorList>
    </citation>
    <scope>NUCLEOTIDE SEQUENCE [LARGE SCALE GENOMIC DNA]</scope>
    <source>
        <strain evidence="6 7">JCM 17780</strain>
    </source>
</reference>